<feature type="transmembrane region" description="Helical" evidence="2">
    <location>
        <begin position="105"/>
        <end position="124"/>
    </location>
</feature>
<sequence>MTGWQSGGGGDQGGWNPNQSFGPEAGTNRYGADPYAQQQPDPYQQQYGANPYGGAAPYGGEQQQQPYGYDQYGQYQQFPPTGGFPAAGYGAPPPPPPKRSKLPMILSLVAIVIIIGAVVAILLVNRKDNQPVAQDDNKSSTAPKDTTGKSTPNSKSSSPSTKGGEHGDWLSIDNTADSGLSYQVPSDWKQSNNPVKSGLGVDFTGAADYGNYDCEGAGYVRTFAASGDVQGKDGKDLDLATTVEDFAKSFATTYYGEDAQVDVPTPTDTKVDGKTAMTVTAKVKQNVTAPNCQASDGEVSLVGVLLETDGQPKGVAMMVVVNDLNGGPADPKALDPSLTQEILATVKAG</sequence>
<evidence type="ECO:0000313" key="4">
    <source>
        <dbReference type="EMBL" id="TDV51077.1"/>
    </source>
</evidence>
<proteinExistence type="predicted"/>
<dbReference type="AlphaFoldDB" id="A0A4R7VPD7"/>
<feature type="domain" description="DUF8017" evidence="3">
    <location>
        <begin position="168"/>
        <end position="347"/>
    </location>
</feature>
<keyword evidence="2" id="KW-0472">Membrane</keyword>
<reference evidence="4 5" key="1">
    <citation type="submission" date="2019-03" db="EMBL/GenBank/DDBJ databases">
        <title>Genomic Encyclopedia of Archaeal and Bacterial Type Strains, Phase II (KMG-II): from individual species to whole genera.</title>
        <authorList>
            <person name="Goeker M."/>
        </authorList>
    </citation>
    <scope>NUCLEOTIDE SEQUENCE [LARGE SCALE GENOMIC DNA]</scope>
    <source>
        <strain evidence="4 5">DSM 45499</strain>
    </source>
</reference>
<feature type="compositionally biased region" description="Low complexity" evidence="1">
    <location>
        <begin position="148"/>
        <end position="162"/>
    </location>
</feature>
<dbReference type="Pfam" id="PF26056">
    <property type="entry name" value="DUF8017"/>
    <property type="match status" value="1"/>
</dbReference>
<feature type="region of interest" description="Disordered" evidence="1">
    <location>
        <begin position="1"/>
        <end position="95"/>
    </location>
</feature>
<protein>
    <recommendedName>
        <fullName evidence="3">DUF8017 domain-containing protein</fullName>
    </recommendedName>
</protein>
<evidence type="ECO:0000313" key="5">
    <source>
        <dbReference type="Proteomes" id="UP000294927"/>
    </source>
</evidence>
<feature type="compositionally biased region" description="Gly residues" evidence="1">
    <location>
        <begin position="1"/>
        <end position="13"/>
    </location>
</feature>
<gene>
    <name evidence="4" type="ORF">CLV71_106428</name>
</gene>
<dbReference type="Proteomes" id="UP000294927">
    <property type="component" value="Unassembled WGS sequence"/>
</dbReference>
<comment type="caution">
    <text evidence="4">The sequence shown here is derived from an EMBL/GenBank/DDBJ whole genome shotgun (WGS) entry which is preliminary data.</text>
</comment>
<feature type="compositionally biased region" description="Low complexity" evidence="1">
    <location>
        <begin position="31"/>
        <end position="90"/>
    </location>
</feature>
<dbReference type="RefSeq" id="WP_133904270.1">
    <property type="nucleotide sequence ID" value="NZ_SOCP01000006.1"/>
</dbReference>
<dbReference type="InterPro" id="IPR058330">
    <property type="entry name" value="DUF8017"/>
</dbReference>
<evidence type="ECO:0000256" key="1">
    <source>
        <dbReference type="SAM" id="MobiDB-lite"/>
    </source>
</evidence>
<keyword evidence="5" id="KW-1185">Reference proteome</keyword>
<dbReference type="OrthoDB" id="3692364at2"/>
<name>A0A4R7VPD7_9PSEU</name>
<keyword evidence="2" id="KW-0812">Transmembrane</keyword>
<dbReference type="EMBL" id="SOCP01000006">
    <property type="protein sequence ID" value="TDV51077.1"/>
    <property type="molecule type" value="Genomic_DNA"/>
</dbReference>
<feature type="region of interest" description="Disordered" evidence="1">
    <location>
        <begin position="130"/>
        <end position="176"/>
    </location>
</feature>
<evidence type="ECO:0000259" key="3">
    <source>
        <dbReference type="Pfam" id="PF26056"/>
    </source>
</evidence>
<keyword evidence="2" id="KW-1133">Transmembrane helix</keyword>
<evidence type="ECO:0000256" key="2">
    <source>
        <dbReference type="SAM" id="Phobius"/>
    </source>
</evidence>
<organism evidence="4 5">
    <name type="scientific">Actinophytocola oryzae</name>
    <dbReference type="NCBI Taxonomy" id="502181"/>
    <lineage>
        <taxon>Bacteria</taxon>
        <taxon>Bacillati</taxon>
        <taxon>Actinomycetota</taxon>
        <taxon>Actinomycetes</taxon>
        <taxon>Pseudonocardiales</taxon>
        <taxon>Pseudonocardiaceae</taxon>
    </lineage>
</organism>
<accession>A0A4R7VPD7</accession>